<keyword evidence="2" id="KW-0813">Transport</keyword>
<dbReference type="EMBL" id="CP001843">
    <property type="protein sequence ID" value="AEF85328.1"/>
    <property type="molecule type" value="Genomic_DNA"/>
</dbReference>
<dbReference type="RefSeq" id="WP_015709608.1">
    <property type="nucleotide sequence ID" value="NC_015578.1"/>
</dbReference>
<dbReference type="Proteomes" id="UP000009223">
    <property type="component" value="Chromosome"/>
</dbReference>
<proteinExistence type="predicted"/>
<evidence type="ECO:0000256" key="2">
    <source>
        <dbReference type="ARBA" id="ARBA00022448"/>
    </source>
</evidence>
<name>F5YM99_TREPZ</name>
<dbReference type="CDD" id="cd06579">
    <property type="entry name" value="TM_PBP1_transp_AraH_like"/>
    <property type="match status" value="1"/>
</dbReference>
<feature type="transmembrane region" description="Helical" evidence="8">
    <location>
        <begin position="175"/>
        <end position="196"/>
    </location>
</feature>
<dbReference type="PANTHER" id="PTHR32196">
    <property type="entry name" value="ABC TRANSPORTER PERMEASE PROTEIN YPHD-RELATED-RELATED"/>
    <property type="match status" value="1"/>
</dbReference>
<feature type="transmembrane region" description="Helical" evidence="8">
    <location>
        <begin position="306"/>
        <end position="325"/>
    </location>
</feature>
<dbReference type="GO" id="GO:0005886">
    <property type="term" value="C:plasma membrane"/>
    <property type="evidence" value="ECO:0007669"/>
    <property type="project" value="UniProtKB-SubCell"/>
</dbReference>
<keyword evidence="4" id="KW-0997">Cell inner membrane</keyword>
<keyword evidence="10" id="KW-1185">Reference proteome</keyword>
<feature type="transmembrane region" description="Helical" evidence="8">
    <location>
        <begin position="266"/>
        <end position="294"/>
    </location>
</feature>
<dbReference type="PANTHER" id="PTHR32196:SF21">
    <property type="entry name" value="ABC TRANSPORTER PERMEASE PROTEIN YPHD-RELATED"/>
    <property type="match status" value="1"/>
</dbReference>
<keyword evidence="5 8" id="KW-0812">Transmembrane</keyword>
<dbReference type="STRING" id="545694.TREPR_0403"/>
<sequence length="333" mass="35038">MAENQEAVKAGVGKKSFVGGLKENLYSFGIVLSLVLLCIILTILSPRFLTVDNLMNVASQASVNAIVSIGLFLAILTSGIDLSVGSILALSTMGMGILAVKLGLNPIFSLFMCLLFGTLLGYINGLMLTKLRLPHPFISTMGMKQMARGIALAITAAQPISGFHPSIDFLGSNRVGPVPVSLFLVAFLYIVMYLFLTRTATGRYIYAVGGNKEASRLSGINVNGILNLVFTISGFMAALAGIVLVGRVDSAYPLAGMDYESDAIAAVIIGGASFFGGIGKIGNTIVGVLIIAVLRNGLNLLNVNSALQTFTIGAVIIVAVFVDVLRQRVMKAR</sequence>
<reference evidence="9 10" key="2">
    <citation type="journal article" date="2011" name="ISME J.">
        <title>RNA-seq reveals cooperative metabolic interactions between two termite-gut spirochete species in co-culture.</title>
        <authorList>
            <person name="Rosenthal A.Z."/>
            <person name="Matson E.G."/>
            <person name="Eldar A."/>
            <person name="Leadbetter J.R."/>
        </authorList>
    </citation>
    <scope>NUCLEOTIDE SEQUENCE [LARGE SCALE GENOMIC DNA]</scope>
    <source>
        <strain evidence="10">ATCC BAA-887 / DSM 12427 / ZAS-2</strain>
    </source>
</reference>
<dbReference type="KEGG" id="tpi:TREPR_0403"/>
<organism evidence="9 10">
    <name type="scientific">Treponema primitia (strain ATCC BAA-887 / DSM 12427 / ZAS-2)</name>
    <dbReference type="NCBI Taxonomy" id="545694"/>
    <lineage>
        <taxon>Bacteria</taxon>
        <taxon>Pseudomonadati</taxon>
        <taxon>Spirochaetota</taxon>
        <taxon>Spirochaetia</taxon>
        <taxon>Spirochaetales</taxon>
        <taxon>Treponemataceae</taxon>
        <taxon>Treponema</taxon>
    </lineage>
</organism>
<keyword evidence="6 8" id="KW-1133">Transmembrane helix</keyword>
<feature type="transmembrane region" description="Helical" evidence="8">
    <location>
        <begin position="25"/>
        <end position="45"/>
    </location>
</feature>
<feature type="transmembrane region" description="Helical" evidence="8">
    <location>
        <begin position="107"/>
        <end position="125"/>
    </location>
</feature>
<evidence type="ECO:0000313" key="9">
    <source>
        <dbReference type="EMBL" id="AEF85328.1"/>
    </source>
</evidence>
<protein>
    <submittedName>
        <fullName evidence="9">Ribose transport system permease protein RbsC</fullName>
    </submittedName>
</protein>
<feature type="transmembrane region" description="Helical" evidence="8">
    <location>
        <begin position="145"/>
        <end position="163"/>
    </location>
</feature>
<reference evidence="10" key="1">
    <citation type="submission" date="2009-12" db="EMBL/GenBank/DDBJ databases">
        <title>Complete sequence of Treponema primitia strain ZAS-2.</title>
        <authorList>
            <person name="Tetu S.G."/>
            <person name="Matson E."/>
            <person name="Ren Q."/>
            <person name="Seshadri R."/>
            <person name="Elbourne L."/>
            <person name="Hassan K.A."/>
            <person name="Durkin A."/>
            <person name="Radune D."/>
            <person name="Mohamoud Y."/>
            <person name="Shay R."/>
            <person name="Jin S."/>
            <person name="Zhang X."/>
            <person name="Lucey K."/>
            <person name="Ballor N.R."/>
            <person name="Ottesen E."/>
            <person name="Rosenthal R."/>
            <person name="Allen A."/>
            <person name="Leadbetter J.R."/>
            <person name="Paulsen I.T."/>
        </authorList>
    </citation>
    <scope>NUCLEOTIDE SEQUENCE [LARGE SCALE GENOMIC DNA]</scope>
    <source>
        <strain evidence="10">ATCC BAA-887 / DSM 12427 / ZAS-2</strain>
    </source>
</reference>
<keyword evidence="3" id="KW-1003">Cell membrane</keyword>
<evidence type="ECO:0000256" key="6">
    <source>
        <dbReference type="ARBA" id="ARBA00022989"/>
    </source>
</evidence>
<evidence type="ECO:0000256" key="4">
    <source>
        <dbReference type="ARBA" id="ARBA00022519"/>
    </source>
</evidence>
<evidence type="ECO:0000256" key="8">
    <source>
        <dbReference type="SAM" id="Phobius"/>
    </source>
</evidence>
<dbReference type="GO" id="GO:0022857">
    <property type="term" value="F:transmembrane transporter activity"/>
    <property type="evidence" value="ECO:0007669"/>
    <property type="project" value="InterPro"/>
</dbReference>
<dbReference type="InterPro" id="IPR001851">
    <property type="entry name" value="ABC_transp_permease"/>
</dbReference>
<evidence type="ECO:0000256" key="3">
    <source>
        <dbReference type="ARBA" id="ARBA00022475"/>
    </source>
</evidence>
<evidence type="ECO:0000256" key="5">
    <source>
        <dbReference type="ARBA" id="ARBA00022692"/>
    </source>
</evidence>
<evidence type="ECO:0000256" key="7">
    <source>
        <dbReference type="ARBA" id="ARBA00023136"/>
    </source>
</evidence>
<comment type="subcellular location">
    <subcellularLocation>
        <location evidence="1">Cell membrane</location>
        <topology evidence="1">Multi-pass membrane protein</topology>
    </subcellularLocation>
</comment>
<accession>F5YM99</accession>
<dbReference type="AlphaFoldDB" id="F5YM99"/>
<keyword evidence="7 8" id="KW-0472">Membrane</keyword>
<feature type="transmembrane region" description="Helical" evidence="8">
    <location>
        <begin position="225"/>
        <end position="245"/>
    </location>
</feature>
<gene>
    <name evidence="9" type="ordered locus">TREPR_0403</name>
</gene>
<dbReference type="OrthoDB" id="368246at2"/>
<evidence type="ECO:0000256" key="1">
    <source>
        <dbReference type="ARBA" id="ARBA00004651"/>
    </source>
</evidence>
<dbReference type="eggNOG" id="COG1172">
    <property type="taxonomic scope" value="Bacteria"/>
</dbReference>
<dbReference type="HOGENOM" id="CLU_028880_2_2_12"/>
<dbReference type="Pfam" id="PF02653">
    <property type="entry name" value="BPD_transp_2"/>
    <property type="match status" value="1"/>
</dbReference>
<evidence type="ECO:0000313" key="10">
    <source>
        <dbReference type="Proteomes" id="UP000009223"/>
    </source>
</evidence>